<gene>
    <name evidence="4" type="primary">pseG</name>
    <name evidence="4" type="ORF">RILFYP67_01522</name>
</gene>
<dbReference type="Gene3D" id="3.40.50.11190">
    <property type="match status" value="1"/>
</dbReference>
<feature type="active site" description="Proton acceptor" evidence="1">
    <location>
        <position position="18"/>
    </location>
</feature>
<dbReference type="Pfam" id="PF04101">
    <property type="entry name" value="Glyco_tran_28_C"/>
    <property type="match status" value="1"/>
</dbReference>
<evidence type="ECO:0000313" key="4">
    <source>
        <dbReference type="EMBL" id="VYU28913.1"/>
    </source>
</evidence>
<evidence type="ECO:0000256" key="2">
    <source>
        <dbReference type="PIRSR" id="PIRSR620023-2"/>
    </source>
</evidence>
<dbReference type="GO" id="GO:0016758">
    <property type="term" value="F:hexosyltransferase activity"/>
    <property type="evidence" value="ECO:0007669"/>
    <property type="project" value="InterPro"/>
</dbReference>
<proteinExistence type="predicted"/>
<feature type="binding site" evidence="2">
    <location>
        <position position="158"/>
    </location>
    <ligand>
        <name>substrate</name>
    </ligand>
</feature>
<dbReference type="SUPFAM" id="SSF53756">
    <property type="entry name" value="UDP-Glycosyltransferase/glycogen phosphorylase"/>
    <property type="match status" value="1"/>
</dbReference>
<dbReference type="EMBL" id="CACRUM010000066">
    <property type="protein sequence ID" value="VYU28913.1"/>
    <property type="molecule type" value="Genomic_DNA"/>
</dbReference>
<dbReference type="PANTHER" id="PTHR21015:SF22">
    <property type="entry name" value="GLYCOSYLTRANSFERASE"/>
    <property type="match status" value="1"/>
</dbReference>
<evidence type="ECO:0000259" key="3">
    <source>
        <dbReference type="Pfam" id="PF04101"/>
    </source>
</evidence>
<sequence>MKKILFRADGNAQIGAGHIMRCLSLGMAARELGILCKYVTADDSFSGTIKEYGFECEILHTDYYDMEQELNKCLEVIQKFQPDVILADGYYVTHSYLTELKKYAKLAYIDDIKSFAYPVDVLINYNSGAMEMNYPKLYQDSKTELPQLILGEHFVPLRQEFQNLKQKPVKSKVTDILFSAGGADPERIALRFAREVVHNEQLSGYKFHLVLGAFEPDVEEIKKLAEKHTQICIHQNVKKMSELMQQCDMAVSAAGSTLYELCACGMPTITYVLADNQKLGESSLCGKGVMKSAGDVRTKTGFWDDLMEMMYLLAENCEERQKMRESAVRTVDGMGAEHIIKNLMSSEGKDVS</sequence>
<evidence type="ECO:0000256" key="1">
    <source>
        <dbReference type="PIRSR" id="PIRSR620023-1"/>
    </source>
</evidence>
<dbReference type="PANTHER" id="PTHR21015">
    <property type="entry name" value="UDP-N-ACETYLGLUCOSAMINE--N-ACETYLMURAMYL-(PENTAPEPTIDE) PYROPHOSPHORYL-UNDECAPRENOL N-ACETYLGLUCOSAMINE TRANSFERASE 1"/>
    <property type="match status" value="1"/>
</dbReference>
<dbReference type="InterPro" id="IPR020023">
    <property type="entry name" value="PseG"/>
</dbReference>
<organism evidence="4">
    <name type="scientific">Roseburia intestinalis</name>
    <dbReference type="NCBI Taxonomy" id="166486"/>
    <lineage>
        <taxon>Bacteria</taxon>
        <taxon>Bacillati</taxon>
        <taxon>Bacillota</taxon>
        <taxon>Clostridia</taxon>
        <taxon>Lachnospirales</taxon>
        <taxon>Lachnospiraceae</taxon>
        <taxon>Roseburia</taxon>
    </lineage>
</organism>
<dbReference type="EC" id="3.6.1.57" evidence="4"/>
<accession>A0A6N3DSI2</accession>
<dbReference type="RefSeq" id="WP_173885730.1">
    <property type="nucleotide sequence ID" value="NZ_CACRUM010000066.1"/>
</dbReference>
<reference evidence="4" key="1">
    <citation type="submission" date="2019-11" db="EMBL/GenBank/DDBJ databases">
        <authorList>
            <person name="Feng L."/>
        </authorList>
    </citation>
    <scope>NUCLEOTIDE SEQUENCE</scope>
    <source>
        <strain evidence="4">RintestinalisLFYP67</strain>
    </source>
</reference>
<dbReference type="NCBIfam" id="TIGR03590">
    <property type="entry name" value="PseG"/>
    <property type="match status" value="1"/>
</dbReference>
<protein>
    <submittedName>
        <fullName evidence="4">UDP-2,4-diacetamido-2,4,6-trideoxy-beta-L-altropyranose hydrolase</fullName>
        <ecNumber evidence="4">3.6.1.57</ecNumber>
    </submittedName>
</protein>
<dbReference type="AlphaFoldDB" id="A0A6N3DSI2"/>
<dbReference type="GO" id="GO:0016787">
    <property type="term" value="F:hydrolase activity"/>
    <property type="evidence" value="ECO:0007669"/>
    <property type="project" value="UniProtKB-KW"/>
</dbReference>
<keyword evidence="4" id="KW-0378">Hydrolase</keyword>
<feature type="binding site" evidence="2">
    <location>
        <position position="260"/>
    </location>
    <ligand>
        <name>substrate</name>
    </ligand>
</feature>
<feature type="domain" description="Glycosyl transferase family 28 C-terminal" evidence="3">
    <location>
        <begin position="181"/>
        <end position="275"/>
    </location>
</feature>
<dbReference type="InterPro" id="IPR007235">
    <property type="entry name" value="Glyco_trans_28_C"/>
</dbReference>
<dbReference type="Gene3D" id="3.40.50.2000">
    <property type="entry name" value="Glycogen Phosphorylase B"/>
    <property type="match status" value="1"/>
</dbReference>
<name>A0A6N3DSI2_9FIRM</name>